<proteinExistence type="predicted"/>
<comment type="caution">
    <text evidence="1">The sequence shown here is derived from an EMBL/GenBank/DDBJ whole genome shotgun (WGS) entry which is preliminary data.</text>
</comment>
<reference evidence="1 2" key="1">
    <citation type="journal article" date="2022" name="DNA Res.">
        <title>Chromosomal-level genome assembly of the orchid tree Bauhinia variegata (Leguminosae; Cercidoideae) supports the allotetraploid origin hypothesis of Bauhinia.</title>
        <authorList>
            <person name="Zhong Y."/>
            <person name="Chen Y."/>
            <person name="Zheng D."/>
            <person name="Pang J."/>
            <person name="Liu Y."/>
            <person name="Luo S."/>
            <person name="Meng S."/>
            <person name="Qian L."/>
            <person name="Wei D."/>
            <person name="Dai S."/>
            <person name="Zhou R."/>
        </authorList>
    </citation>
    <scope>NUCLEOTIDE SEQUENCE [LARGE SCALE GENOMIC DNA]</scope>
    <source>
        <strain evidence="1">BV-YZ2020</strain>
    </source>
</reference>
<organism evidence="1 2">
    <name type="scientific">Bauhinia variegata</name>
    <name type="common">Purple orchid tree</name>
    <name type="synonym">Phanera variegata</name>
    <dbReference type="NCBI Taxonomy" id="167791"/>
    <lineage>
        <taxon>Eukaryota</taxon>
        <taxon>Viridiplantae</taxon>
        <taxon>Streptophyta</taxon>
        <taxon>Embryophyta</taxon>
        <taxon>Tracheophyta</taxon>
        <taxon>Spermatophyta</taxon>
        <taxon>Magnoliopsida</taxon>
        <taxon>eudicotyledons</taxon>
        <taxon>Gunneridae</taxon>
        <taxon>Pentapetalae</taxon>
        <taxon>rosids</taxon>
        <taxon>fabids</taxon>
        <taxon>Fabales</taxon>
        <taxon>Fabaceae</taxon>
        <taxon>Cercidoideae</taxon>
        <taxon>Cercideae</taxon>
        <taxon>Bauhiniinae</taxon>
        <taxon>Bauhinia</taxon>
    </lineage>
</organism>
<evidence type="ECO:0000313" key="1">
    <source>
        <dbReference type="EMBL" id="KAI4337838.1"/>
    </source>
</evidence>
<accession>A0ACB9NN64</accession>
<gene>
    <name evidence="1" type="ORF">L6164_016207</name>
</gene>
<dbReference type="Proteomes" id="UP000828941">
    <property type="component" value="Chromosome 6"/>
</dbReference>
<dbReference type="EMBL" id="CM039431">
    <property type="protein sequence ID" value="KAI4337838.1"/>
    <property type="molecule type" value="Genomic_DNA"/>
</dbReference>
<evidence type="ECO:0000313" key="2">
    <source>
        <dbReference type="Proteomes" id="UP000828941"/>
    </source>
</evidence>
<keyword evidence="2" id="KW-1185">Reference proteome</keyword>
<name>A0ACB9NN64_BAUVA</name>
<sequence length="102" mass="11156">MAEVIALWTLTTITITLRRLTGKNAVVYTTAPGGRATPQVENYRLSLSITSLLIAILLIPVMIYASDTVSIIFSDFVFSSSGALRRVYSGTTIENTTNIRSR</sequence>
<protein>
    <submittedName>
        <fullName evidence="1">Uncharacterized protein</fullName>
    </submittedName>
</protein>